<keyword evidence="1" id="KW-0732">Signal</keyword>
<dbReference type="Proteomes" id="UP000284706">
    <property type="component" value="Unassembled WGS sequence"/>
</dbReference>
<feature type="chain" id="PRO_5019438801" evidence="1">
    <location>
        <begin position="24"/>
        <end position="218"/>
    </location>
</feature>
<protein>
    <submittedName>
        <fullName evidence="2">Uncharacterized protein</fullName>
    </submittedName>
</protein>
<evidence type="ECO:0000313" key="3">
    <source>
        <dbReference type="Proteomes" id="UP000284706"/>
    </source>
</evidence>
<comment type="caution">
    <text evidence="2">The sequence shown here is derived from an EMBL/GenBank/DDBJ whole genome shotgun (WGS) entry which is preliminary data.</text>
</comment>
<accession>A0A409Y016</accession>
<evidence type="ECO:0000256" key="1">
    <source>
        <dbReference type="SAM" id="SignalP"/>
    </source>
</evidence>
<dbReference type="EMBL" id="NHYE01001377">
    <property type="protein sequence ID" value="PPQ96360.1"/>
    <property type="molecule type" value="Genomic_DNA"/>
</dbReference>
<sequence length="218" mass="24255">MPSAFAWPPSFLLARTFVVPASLFSPNDEERSAVLRDQKAVVSNPGFPNSNTLPDEFATILRMHDERTSWFKAGKQGCLIIDGASYPGQLRSSLPDRYAKKSPNADENAPWLNVGDQDCARGEFGVVTAPACADSPYRPQLEACMLSTFESLIIARRFACLRKLGDYMRIGGSLECTFQCQVRLNFLFLFRCPVLHPSCGLYIRPEPLAFILDPKLLS</sequence>
<proteinExistence type="predicted"/>
<reference evidence="2 3" key="1">
    <citation type="journal article" date="2018" name="Evol. Lett.">
        <title>Horizontal gene cluster transfer increased hallucinogenic mushroom diversity.</title>
        <authorList>
            <person name="Reynolds H.T."/>
            <person name="Vijayakumar V."/>
            <person name="Gluck-Thaler E."/>
            <person name="Korotkin H.B."/>
            <person name="Matheny P.B."/>
            <person name="Slot J.C."/>
        </authorList>
    </citation>
    <scope>NUCLEOTIDE SEQUENCE [LARGE SCALE GENOMIC DNA]</scope>
    <source>
        <strain evidence="2 3">SRW20</strain>
    </source>
</reference>
<keyword evidence="3" id="KW-1185">Reference proteome</keyword>
<dbReference type="InParanoid" id="A0A409Y016"/>
<dbReference type="AlphaFoldDB" id="A0A409Y016"/>
<feature type="signal peptide" evidence="1">
    <location>
        <begin position="1"/>
        <end position="23"/>
    </location>
</feature>
<evidence type="ECO:0000313" key="2">
    <source>
        <dbReference type="EMBL" id="PPQ96360.1"/>
    </source>
</evidence>
<organism evidence="2 3">
    <name type="scientific">Gymnopilus dilepis</name>
    <dbReference type="NCBI Taxonomy" id="231916"/>
    <lineage>
        <taxon>Eukaryota</taxon>
        <taxon>Fungi</taxon>
        <taxon>Dikarya</taxon>
        <taxon>Basidiomycota</taxon>
        <taxon>Agaricomycotina</taxon>
        <taxon>Agaricomycetes</taxon>
        <taxon>Agaricomycetidae</taxon>
        <taxon>Agaricales</taxon>
        <taxon>Agaricineae</taxon>
        <taxon>Hymenogastraceae</taxon>
        <taxon>Gymnopilus</taxon>
    </lineage>
</organism>
<name>A0A409Y016_9AGAR</name>
<gene>
    <name evidence="2" type="ORF">CVT26_005047</name>
</gene>